<dbReference type="GO" id="GO:0032153">
    <property type="term" value="C:cell division site"/>
    <property type="evidence" value="ECO:0007669"/>
    <property type="project" value="UniProtKB-UniRule"/>
</dbReference>
<dbReference type="AlphaFoldDB" id="A0A934VLD2"/>
<evidence type="ECO:0000256" key="1">
    <source>
        <dbReference type="ARBA" id="ARBA00009690"/>
    </source>
</evidence>
<evidence type="ECO:0000256" key="5">
    <source>
        <dbReference type="SAM" id="MobiDB-lite"/>
    </source>
</evidence>
<evidence type="ECO:0000256" key="3">
    <source>
        <dbReference type="ARBA" id="ARBA00023134"/>
    </source>
</evidence>
<dbReference type="InterPro" id="IPR003008">
    <property type="entry name" value="Tubulin_FtsZ_GTPase"/>
</dbReference>
<dbReference type="Gene3D" id="3.40.50.1440">
    <property type="entry name" value="Tubulin/FtsZ, GTPase domain"/>
    <property type="match status" value="1"/>
</dbReference>
<dbReference type="GO" id="GO:0000917">
    <property type="term" value="P:division septum assembly"/>
    <property type="evidence" value="ECO:0007669"/>
    <property type="project" value="UniProtKB-KW"/>
</dbReference>
<proteinExistence type="inferred from homology"/>
<evidence type="ECO:0000259" key="7">
    <source>
        <dbReference type="SMART" id="SM00865"/>
    </source>
</evidence>
<evidence type="ECO:0000256" key="4">
    <source>
        <dbReference type="HAMAP-Rule" id="MF_00909"/>
    </source>
</evidence>
<dbReference type="Proteomes" id="UP000604083">
    <property type="component" value="Unassembled WGS sequence"/>
</dbReference>
<reference evidence="8" key="1">
    <citation type="submission" date="2021-01" db="EMBL/GenBank/DDBJ databases">
        <title>Modified the classification status of verrucomicrobia.</title>
        <authorList>
            <person name="Feng X."/>
        </authorList>
    </citation>
    <scope>NUCLEOTIDE SEQUENCE</scope>
    <source>
        <strain evidence="8">KCTC 12986</strain>
    </source>
</reference>
<feature type="binding site" evidence="4">
    <location>
        <position position="142"/>
    </location>
    <ligand>
        <name>GTP</name>
        <dbReference type="ChEBI" id="CHEBI:37565"/>
    </ligand>
</feature>
<dbReference type="RefSeq" id="WP_200390547.1">
    <property type="nucleotide sequence ID" value="NZ_JAENIO010000005.1"/>
</dbReference>
<feature type="binding site" evidence="4">
    <location>
        <begin position="24"/>
        <end position="28"/>
    </location>
    <ligand>
        <name>GTP</name>
        <dbReference type="ChEBI" id="CHEBI:37565"/>
    </ligand>
</feature>
<feature type="region of interest" description="Disordered" evidence="5">
    <location>
        <begin position="328"/>
        <end position="579"/>
    </location>
</feature>
<gene>
    <name evidence="4" type="primary">ftsZ</name>
    <name evidence="8" type="ORF">JIN78_03505</name>
</gene>
<feature type="domain" description="Tubulin/FtsZ GTPase" evidence="6">
    <location>
        <begin position="16"/>
        <end position="208"/>
    </location>
</feature>
<keyword evidence="9" id="KW-1185">Reference proteome</keyword>
<dbReference type="InterPro" id="IPR036525">
    <property type="entry name" value="Tubulin/FtsZ_GTPase_sf"/>
</dbReference>
<keyword evidence="4" id="KW-0132">Cell division</keyword>
<dbReference type="Pfam" id="PF00091">
    <property type="entry name" value="Tubulin"/>
    <property type="match status" value="1"/>
</dbReference>
<sequence length="579" mass="61597">MIPFERNRQQTIPSSSLKVVGLGGAGANMLDRAALDGMEGAELLALNTDMRTLAQSVAREKLQLGPNLTKGLGAGGDPELGKQAIQEVEAEFREAVRGRKIVFLCVGLGGGTGSGAAPIVTRIAREEGAFVVVFATMPFSFEGQRRREQAETALNELAVLSNALVTFDNGRMGELVLAKQGIHEAFTAADRMISESIKAVTRLVIRPGLVNVGLDDLMTALKTNRSRCLFGSGIAKGKNRAQSALKNALSSPLLDRGSLLEDAESVLVHVSGGPDMTLYEVELLMQGLTKHVPESAHILFGAAIDEGMGESLSVTVISALPENKLTATMPSKGQVEAVEGEEDEDEDEVDPGGTFVPAISFQNVNPGEEEKAEEEEVKKNDFPLAGEEAAEPDSAVAEDSAEEEESAEDSVSGEKEEDEPVRKQREEETASAEKASSGSAEDDKEDDGDELEEEKPDPATLAKPAEKPAPKDATEVDKKSSGSEPGGGESSPKPEARKEKPVGEKSDDGEKEAEEADWKEAHKPQDLPERKPATGKPASSGQPELELDGGPRGKFEGESPNLIDGEDLDIPPYLRKRGK</sequence>
<keyword evidence="3 4" id="KW-0342">GTP-binding</keyword>
<dbReference type="InterPro" id="IPR018316">
    <property type="entry name" value="Tubulin/FtsZ_2-layer-sand-dom"/>
</dbReference>
<dbReference type="GO" id="GO:0043093">
    <property type="term" value="P:FtsZ-dependent cytokinesis"/>
    <property type="evidence" value="ECO:0007669"/>
    <property type="project" value="UniProtKB-UniRule"/>
</dbReference>
<keyword evidence="4" id="KW-0131">Cell cycle</keyword>
<comment type="function">
    <text evidence="4">Essential cell division protein that forms a contractile ring structure (Z ring) at the future cell division site. The regulation of the ring assembly controls the timing and the location of cell division. One of the functions of the FtsZ ring is to recruit other cell division proteins to the septum to produce a new cell wall between the dividing cells. Binds GTP and shows GTPase activity.</text>
</comment>
<evidence type="ECO:0000259" key="6">
    <source>
        <dbReference type="SMART" id="SM00864"/>
    </source>
</evidence>
<comment type="caution">
    <text evidence="8">The sequence shown here is derived from an EMBL/GenBank/DDBJ whole genome shotgun (WGS) entry which is preliminary data.</text>
</comment>
<dbReference type="InterPro" id="IPR008280">
    <property type="entry name" value="Tub_FtsZ_C"/>
</dbReference>
<dbReference type="GO" id="GO:0007017">
    <property type="term" value="P:microtubule-based process"/>
    <property type="evidence" value="ECO:0007669"/>
    <property type="project" value="InterPro"/>
</dbReference>
<dbReference type="EMBL" id="JAENIO010000005">
    <property type="protein sequence ID" value="MBK1833117.1"/>
    <property type="molecule type" value="Genomic_DNA"/>
</dbReference>
<feature type="compositionally biased region" description="Acidic residues" evidence="5">
    <location>
        <begin position="399"/>
        <end position="408"/>
    </location>
</feature>
<dbReference type="SMART" id="SM00864">
    <property type="entry name" value="Tubulin"/>
    <property type="match status" value="1"/>
</dbReference>
<dbReference type="GO" id="GO:0051258">
    <property type="term" value="P:protein polymerization"/>
    <property type="evidence" value="ECO:0007669"/>
    <property type="project" value="UniProtKB-UniRule"/>
</dbReference>
<dbReference type="SUPFAM" id="SSF52490">
    <property type="entry name" value="Tubulin nucleotide-binding domain-like"/>
    <property type="match status" value="1"/>
</dbReference>
<dbReference type="PROSITE" id="PS00227">
    <property type="entry name" value="TUBULIN"/>
    <property type="match status" value="1"/>
</dbReference>
<dbReference type="InterPro" id="IPR045061">
    <property type="entry name" value="FtsZ/CetZ"/>
</dbReference>
<evidence type="ECO:0000313" key="8">
    <source>
        <dbReference type="EMBL" id="MBK1833117.1"/>
    </source>
</evidence>
<dbReference type="SUPFAM" id="SSF55307">
    <property type="entry name" value="Tubulin C-terminal domain-like"/>
    <property type="match status" value="1"/>
</dbReference>
<dbReference type="InterPro" id="IPR024757">
    <property type="entry name" value="FtsZ_C"/>
</dbReference>
<evidence type="ECO:0000256" key="2">
    <source>
        <dbReference type="ARBA" id="ARBA00022741"/>
    </source>
</evidence>
<keyword evidence="4" id="KW-0717">Septation</keyword>
<comment type="similarity">
    <text evidence="1 4">Belongs to the FtsZ family.</text>
</comment>
<feature type="binding site" evidence="4">
    <location>
        <begin position="111"/>
        <end position="113"/>
    </location>
    <ligand>
        <name>GTP</name>
        <dbReference type="ChEBI" id="CHEBI:37565"/>
    </ligand>
</feature>
<dbReference type="Pfam" id="PF12327">
    <property type="entry name" value="FtsZ_C"/>
    <property type="match status" value="1"/>
</dbReference>
<dbReference type="GO" id="GO:0003924">
    <property type="term" value="F:GTPase activity"/>
    <property type="evidence" value="ECO:0007669"/>
    <property type="project" value="UniProtKB-UniRule"/>
</dbReference>
<dbReference type="GO" id="GO:0005737">
    <property type="term" value="C:cytoplasm"/>
    <property type="evidence" value="ECO:0007669"/>
    <property type="project" value="UniProtKB-SubCell"/>
</dbReference>
<dbReference type="PANTHER" id="PTHR30314">
    <property type="entry name" value="CELL DIVISION PROTEIN FTSZ-RELATED"/>
    <property type="match status" value="1"/>
</dbReference>
<dbReference type="InterPro" id="IPR000158">
    <property type="entry name" value="Cell_div_FtsZ"/>
</dbReference>
<feature type="binding site" evidence="4">
    <location>
        <position position="190"/>
    </location>
    <ligand>
        <name>GTP</name>
        <dbReference type="ChEBI" id="CHEBI:37565"/>
    </ligand>
</feature>
<dbReference type="CDD" id="cd02201">
    <property type="entry name" value="FtsZ_type1"/>
    <property type="match status" value="1"/>
</dbReference>
<keyword evidence="4" id="KW-0963">Cytoplasm</keyword>
<evidence type="ECO:0000313" key="9">
    <source>
        <dbReference type="Proteomes" id="UP000604083"/>
    </source>
</evidence>
<dbReference type="SMART" id="SM00865">
    <property type="entry name" value="Tubulin_C"/>
    <property type="match status" value="1"/>
</dbReference>
<feature type="domain" description="Tubulin/FtsZ 2-layer sandwich" evidence="7">
    <location>
        <begin position="210"/>
        <end position="329"/>
    </location>
</feature>
<keyword evidence="2 4" id="KW-0547">Nucleotide-binding</keyword>
<comment type="subcellular location">
    <subcellularLocation>
        <location evidence="4">Cytoplasm</location>
    </subcellularLocation>
    <text evidence="4">Assembles at midcell at the inner surface of the cytoplasmic membrane.</text>
</comment>
<feature type="compositionally biased region" description="Basic and acidic residues" evidence="5">
    <location>
        <begin position="464"/>
        <end position="481"/>
    </location>
</feature>
<dbReference type="PRINTS" id="PR00423">
    <property type="entry name" value="CELLDVISFTSZ"/>
</dbReference>
<dbReference type="PANTHER" id="PTHR30314:SF3">
    <property type="entry name" value="MITOCHONDRIAL DIVISION PROTEIN FSZA"/>
    <property type="match status" value="1"/>
</dbReference>
<comment type="subunit">
    <text evidence="4">Homodimer. Polymerizes to form a dynamic ring structure in a strictly GTP-dependent manner. Interacts directly with several other division proteins.</text>
</comment>
<protein>
    <recommendedName>
        <fullName evidence="4">Cell division protein FtsZ</fullName>
    </recommendedName>
</protein>
<dbReference type="GO" id="GO:0005525">
    <property type="term" value="F:GTP binding"/>
    <property type="evidence" value="ECO:0007669"/>
    <property type="project" value="UniProtKB-UniRule"/>
</dbReference>
<feature type="compositionally biased region" description="Basic and acidic residues" evidence="5">
    <location>
        <begin position="492"/>
        <end position="508"/>
    </location>
</feature>
<feature type="compositionally biased region" description="Acidic residues" evidence="5">
    <location>
        <begin position="440"/>
        <end position="455"/>
    </location>
</feature>
<organism evidence="8 9">
    <name type="scientific">Roseibacillus ishigakijimensis</name>
    <dbReference type="NCBI Taxonomy" id="454146"/>
    <lineage>
        <taxon>Bacteria</taxon>
        <taxon>Pseudomonadati</taxon>
        <taxon>Verrucomicrobiota</taxon>
        <taxon>Verrucomicrobiia</taxon>
        <taxon>Verrucomicrobiales</taxon>
        <taxon>Verrucomicrobiaceae</taxon>
        <taxon>Roseibacillus</taxon>
    </lineage>
</organism>
<feature type="binding site" evidence="4">
    <location>
        <position position="146"/>
    </location>
    <ligand>
        <name>GTP</name>
        <dbReference type="ChEBI" id="CHEBI:37565"/>
    </ligand>
</feature>
<feature type="compositionally biased region" description="Acidic residues" evidence="5">
    <location>
        <begin position="338"/>
        <end position="350"/>
    </location>
</feature>
<accession>A0A934VLD2</accession>
<feature type="compositionally biased region" description="Basic and acidic residues" evidence="5">
    <location>
        <begin position="516"/>
        <end position="532"/>
    </location>
</feature>
<name>A0A934VLD2_9BACT</name>
<dbReference type="InterPro" id="IPR017975">
    <property type="entry name" value="Tubulin_CS"/>
</dbReference>
<dbReference type="HAMAP" id="MF_00909">
    <property type="entry name" value="FtsZ"/>
    <property type="match status" value="1"/>
</dbReference>
<dbReference type="GO" id="GO:0005874">
    <property type="term" value="C:microtubule"/>
    <property type="evidence" value="ECO:0007669"/>
    <property type="project" value="InterPro"/>
</dbReference>